<dbReference type="EMBL" id="PKGS01000009">
    <property type="protein sequence ID" value="PKZ15141.1"/>
    <property type="molecule type" value="Genomic_DNA"/>
</dbReference>
<keyword evidence="1" id="KW-0805">Transcription regulation</keyword>
<dbReference type="Proteomes" id="UP000234335">
    <property type="component" value="Unassembled WGS sequence"/>
</dbReference>
<dbReference type="PROSITE" id="PS50949">
    <property type="entry name" value="HTH_GNTR"/>
    <property type="match status" value="1"/>
</dbReference>
<feature type="domain" description="HTH gntR-type" evidence="4">
    <location>
        <begin position="11"/>
        <end position="79"/>
    </location>
</feature>
<evidence type="ECO:0000259" key="4">
    <source>
        <dbReference type="PROSITE" id="PS50949"/>
    </source>
</evidence>
<dbReference type="PANTHER" id="PTHR38445">
    <property type="entry name" value="HTH-TYPE TRANSCRIPTIONAL REPRESSOR YTRA"/>
    <property type="match status" value="1"/>
</dbReference>
<dbReference type="InterPro" id="IPR036390">
    <property type="entry name" value="WH_DNA-bd_sf"/>
</dbReference>
<dbReference type="InterPro" id="IPR036388">
    <property type="entry name" value="WH-like_DNA-bd_sf"/>
</dbReference>
<dbReference type="PANTHER" id="PTHR38445:SF7">
    <property type="entry name" value="GNTR-FAMILY TRANSCRIPTIONAL REGULATOR"/>
    <property type="match status" value="1"/>
</dbReference>
<evidence type="ECO:0000313" key="5">
    <source>
        <dbReference type="EMBL" id="PKZ15141.1"/>
    </source>
</evidence>
<dbReference type="SMART" id="SM00345">
    <property type="entry name" value="HTH_GNTR"/>
    <property type="match status" value="1"/>
</dbReference>
<dbReference type="SUPFAM" id="SSF46785">
    <property type="entry name" value="Winged helix' DNA-binding domain"/>
    <property type="match status" value="1"/>
</dbReference>
<keyword evidence="3" id="KW-0804">Transcription</keyword>
<dbReference type="GO" id="GO:0003677">
    <property type="term" value="F:DNA binding"/>
    <property type="evidence" value="ECO:0007669"/>
    <property type="project" value="UniProtKB-KW"/>
</dbReference>
<organism evidence="5 6">
    <name type="scientific">Anaerococcus octavius</name>
    <dbReference type="NCBI Taxonomy" id="54007"/>
    <lineage>
        <taxon>Bacteria</taxon>
        <taxon>Bacillati</taxon>
        <taxon>Bacillota</taxon>
        <taxon>Tissierellia</taxon>
        <taxon>Tissierellales</taxon>
        <taxon>Peptoniphilaceae</taxon>
        <taxon>Anaerococcus</taxon>
    </lineage>
</organism>
<dbReference type="Pfam" id="PF00392">
    <property type="entry name" value="GntR"/>
    <property type="match status" value="1"/>
</dbReference>
<dbReference type="InterPro" id="IPR000524">
    <property type="entry name" value="Tscrpt_reg_HTH_GntR"/>
</dbReference>
<keyword evidence="6" id="KW-1185">Reference proteome</keyword>
<sequence length="127" mass="14353">MDILINAQSEDPIYIQIKNQIIKAIIEGSLKNNEQLPSLRGLAKELKVSILTVNRAYTELENEGFIVGVQGSGFFVGDTQSLIVKEQYIREIENLFSQAVNLANISNLNLKDLKQLLEMIYKIEIND</sequence>
<gene>
    <name evidence="5" type="ORF">CYJ34_08660</name>
</gene>
<dbReference type="RefSeq" id="WP_101540885.1">
    <property type="nucleotide sequence ID" value="NZ_PKGS01000009.1"/>
</dbReference>
<accession>A0A2I1M4U1</accession>
<dbReference type="AlphaFoldDB" id="A0A2I1M4U1"/>
<dbReference type="GO" id="GO:0003700">
    <property type="term" value="F:DNA-binding transcription factor activity"/>
    <property type="evidence" value="ECO:0007669"/>
    <property type="project" value="InterPro"/>
</dbReference>
<evidence type="ECO:0000256" key="1">
    <source>
        <dbReference type="ARBA" id="ARBA00023015"/>
    </source>
</evidence>
<name>A0A2I1M4U1_9FIRM</name>
<evidence type="ECO:0000256" key="3">
    <source>
        <dbReference type="ARBA" id="ARBA00023163"/>
    </source>
</evidence>
<evidence type="ECO:0000256" key="2">
    <source>
        <dbReference type="ARBA" id="ARBA00023125"/>
    </source>
</evidence>
<evidence type="ECO:0000313" key="6">
    <source>
        <dbReference type="Proteomes" id="UP000234335"/>
    </source>
</evidence>
<dbReference type="CDD" id="cd07377">
    <property type="entry name" value="WHTH_GntR"/>
    <property type="match status" value="1"/>
</dbReference>
<keyword evidence="2" id="KW-0238">DNA-binding</keyword>
<dbReference type="Gene3D" id="1.10.10.10">
    <property type="entry name" value="Winged helix-like DNA-binding domain superfamily/Winged helix DNA-binding domain"/>
    <property type="match status" value="1"/>
</dbReference>
<protein>
    <submittedName>
        <fullName evidence="5">GntR family transcriptional regulator</fullName>
    </submittedName>
</protein>
<proteinExistence type="predicted"/>
<comment type="caution">
    <text evidence="5">The sequence shown here is derived from an EMBL/GenBank/DDBJ whole genome shotgun (WGS) entry which is preliminary data.</text>
</comment>
<reference evidence="5 6" key="1">
    <citation type="submission" date="2017-12" db="EMBL/GenBank/DDBJ databases">
        <title>Phylogenetic diversity of female urinary microbiome.</title>
        <authorList>
            <person name="Thomas-White K."/>
            <person name="Wolfe A.J."/>
        </authorList>
    </citation>
    <scope>NUCLEOTIDE SEQUENCE [LARGE SCALE GENOMIC DNA]</scope>
    <source>
        <strain evidence="5 6">UMB0119</strain>
    </source>
</reference>